<evidence type="ECO:0000259" key="1">
    <source>
        <dbReference type="PROSITE" id="PS50181"/>
    </source>
</evidence>
<organism evidence="2 3">
    <name type="scientific">Artemisia annua</name>
    <name type="common">Sweet wormwood</name>
    <dbReference type="NCBI Taxonomy" id="35608"/>
    <lineage>
        <taxon>Eukaryota</taxon>
        <taxon>Viridiplantae</taxon>
        <taxon>Streptophyta</taxon>
        <taxon>Embryophyta</taxon>
        <taxon>Tracheophyta</taxon>
        <taxon>Spermatophyta</taxon>
        <taxon>Magnoliopsida</taxon>
        <taxon>eudicotyledons</taxon>
        <taxon>Gunneridae</taxon>
        <taxon>Pentapetalae</taxon>
        <taxon>asterids</taxon>
        <taxon>campanulids</taxon>
        <taxon>Asterales</taxon>
        <taxon>Asteraceae</taxon>
        <taxon>Asteroideae</taxon>
        <taxon>Anthemideae</taxon>
        <taxon>Artemisiinae</taxon>
        <taxon>Artemisia</taxon>
    </lineage>
</organism>
<name>A0A2U1NDR4_ARTAN</name>
<sequence>MSNKSSDISHRPRMEEFKEAAASISVLPEVCISDILSLTSPRDASRAAAISKTFNTAADSDVVWEKFLPPDYRQVIARAVSPVFFETKKELYMYLSDSHVLLDRGTLDKDDDDV</sequence>
<dbReference type="EMBL" id="PKPP01003049">
    <property type="protein sequence ID" value="PWA71621.1"/>
    <property type="molecule type" value="Genomic_DNA"/>
</dbReference>
<reference evidence="2 3" key="1">
    <citation type="journal article" date="2018" name="Mol. Plant">
        <title>The genome of Artemisia annua provides insight into the evolution of Asteraceae family and artemisinin biosynthesis.</title>
        <authorList>
            <person name="Shen Q."/>
            <person name="Zhang L."/>
            <person name="Liao Z."/>
            <person name="Wang S."/>
            <person name="Yan T."/>
            <person name="Shi P."/>
            <person name="Liu M."/>
            <person name="Fu X."/>
            <person name="Pan Q."/>
            <person name="Wang Y."/>
            <person name="Lv Z."/>
            <person name="Lu X."/>
            <person name="Zhang F."/>
            <person name="Jiang W."/>
            <person name="Ma Y."/>
            <person name="Chen M."/>
            <person name="Hao X."/>
            <person name="Li L."/>
            <person name="Tang Y."/>
            <person name="Lv G."/>
            <person name="Zhou Y."/>
            <person name="Sun X."/>
            <person name="Brodelius P.E."/>
            <person name="Rose J.K.C."/>
            <person name="Tang K."/>
        </authorList>
    </citation>
    <scope>NUCLEOTIDE SEQUENCE [LARGE SCALE GENOMIC DNA]</scope>
    <source>
        <strain evidence="3">cv. Huhao1</strain>
        <tissue evidence="2">Leaf</tissue>
    </source>
</reference>
<dbReference type="CDD" id="cd22162">
    <property type="entry name" value="F-box_AtSKIP3-like"/>
    <property type="match status" value="1"/>
</dbReference>
<dbReference type="InterPro" id="IPR036047">
    <property type="entry name" value="F-box-like_dom_sf"/>
</dbReference>
<dbReference type="SUPFAM" id="SSF81383">
    <property type="entry name" value="F-box domain"/>
    <property type="match status" value="1"/>
</dbReference>
<dbReference type="PANTHER" id="PTHR32278:SF61">
    <property type="entry name" value="F-BOX DOMAIN, PHLOEM PROTEIN 2-LIKE PROTEIN-RELATED"/>
    <property type="match status" value="1"/>
</dbReference>
<dbReference type="PROSITE" id="PS50181">
    <property type="entry name" value="FBOX"/>
    <property type="match status" value="1"/>
</dbReference>
<dbReference type="SMART" id="SM00256">
    <property type="entry name" value="FBOX"/>
    <property type="match status" value="1"/>
</dbReference>
<evidence type="ECO:0000313" key="3">
    <source>
        <dbReference type="Proteomes" id="UP000245207"/>
    </source>
</evidence>
<gene>
    <name evidence="2" type="ORF">CTI12_AA253270</name>
</gene>
<keyword evidence="3" id="KW-1185">Reference proteome</keyword>
<dbReference type="PANTHER" id="PTHR32278">
    <property type="entry name" value="F-BOX DOMAIN-CONTAINING PROTEIN"/>
    <property type="match status" value="1"/>
</dbReference>
<evidence type="ECO:0000313" key="2">
    <source>
        <dbReference type="EMBL" id="PWA71621.1"/>
    </source>
</evidence>
<dbReference type="InterPro" id="IPR001810">
    <property type="entry name" value="F-box_dom"/>
</dbReference>
<comment type="caution">
    <text evidence="2">The sequence shown here is derived from an EMBL/GenBank/DDBJ whole genome shotgun (WGS) entry which is preliminary data.</text>
</comment>
<dbReference type="AlphaFoldDB" id="A0A2U1NDR4"/>
<feature type="domain" description="F-box" evidence="1">
    <location>
        <begin position="21"/>
        <end position="67"/>
    </location>
</feature>
<dbReference type="OrthoDB" id="1918565at2759"/>
<dbReference type="STRING" id="35608.A0A2U1NDR4"/>
<protein>
    <submittedName>
        <fullName evidence="2">F-box domain, cyclin-like protein</fullName>
    </submittedName>
</protein>
<dbReference type="Proteomes" id="UP000245207">
    <property type="component" value="Unassembled WGS sequence"/>
</dbReference>
<dbReference type="Pfam" id="PF12937">
    <property type="entry name" value="F-box-like"/>
    <property type="match status" value="1"/>
</dbReference>
<proteinExistence type="predicted"/>
<accession>A0A2U1NDR4</accession>
<dbReference type="Gene3D" id="1.20.1280.50">
    <property type="match status" value="1"/>
</dbReference>